<keyword evidence="7" id="KW-0812">Transmembrane</keyword>
<feature type="domain" description="PPIase cyclophilin-type" evidence="8">
    <location>
        <begin position="231"/>
        <end position="325"/>
    </location>
</feature>
<dbReference type="GO" id="GO:0003755">
    <property type="term" value="F:peptidyl-prolyl cis-trans isomerase activity"/>
    <property type="evidence" value="ECO:0007669"/>
    <property type="project" value="InterPro"/>
</dbReference>
<sequence length="325" mass="37223">MMFITNTKWVNYIFLVVHFWYALSYHVAAQMLLFATSKDIRIANLSRPLKPVTIIKDLEEGAAIDYYYKKSMVCWTDHGTEMISCCTFDGNNVGSKHNVITNGLITPDGLAIDWLTEKLYWTDSETNKLEVSSLDGKKRKVLYWEDIDQPRAIALVPQDSIMFWTDWGEVPKIERGAMNGDPRHRKVIVDSTIFWPNGIAIDFNNRLLYWIDGRLTFIEVMDYDGYVRLVTSLGHINLELYCNVFPKTCENFMKHCENGYYNGTKFHRSIRNFMIQGGDPTGTGTGGESIWGKPFEDEFKPNYTHTGRGVLSMANSGPNTNTSQL</sequence>
<dbReference type="FunFam" id="2.120.10.30:FF:000241">
    <property type="entry name" value="Low-density lipoprotein receptor-related protein 6"/>
    <property type="match status" value="1"/>
</dbReference>
<dbReference type="GO" id="GO:0042813">
    <property type="term" value="F:Wnt receptor activity"/>
    <property type="evidence" value="ECO:0007669"/>
    <property type="project" value="TreeGrafter"/>
</dbReference>
<feature type="repeat" description="LDL-receptor class B" evidence="6">
    <location>
        <begin position="160"/>
        <end position="205"/>
    </location>
</feature>
<dbReference type="PROSITE" id="PS50072">
    <property type="entry name" value="CSA_PPIASE_2"/>
    <property type="match status" value="1"/>
</dbReference>
<reference evidence="10" key="1">
    <citation type="submission" date="2025-08" db="UniProtKB">
        <authorList>
            <consortium name="RefSeq"/>
        </authorList>
    </citation>
    <scope>IDENTIFICATION</scope>
</reference>
<dbReference type="GO" id="GO:0005886">
    <property type="term" value="C:plasma membrane"/>
    <property type="evidence" value="ECO:0007669"/>
    <property type="project" value="TreeGrafter"/>
</dbReference>
<evidence type="ECO:0000256" key="1">
    <source>
        <dbReference type="ARBA" id="ARBA00022536"/>
    </source>
</evidence>
<dbReference type="PANTHER" id="PTHR46513">
    <property type="entry name" value="VITELLOGENIN RECEPTOR-LIKE PROTEIN-RELATED-RELATED"/>
    <property type="match status" value="1"/>
</dbReference>
<evidence type="ECO:0000256" key="5">
    <source>
        <dbReference type="ARBA" id="ARBA00023180"/>
    </source>
</evidence>
<dbReference type="PRINTS" id="PR00153">
    <property type="entry name" value="CSAPPISMRASE"/>
</dbReference>
<proteinExistence type="predicted"/>
<dbReference type="PaxDb" id="121845-A0A1S3D603"/>
<dbReference type="RefSeq" id="XP_008475139.2">
    <property type="nucleotide sequence ID" value="XM_008476917.2"/>
</dbReference>
<accession>A0A1S3D603</accession>
<keyword evidence="5" id="KW-0325">Glycoprotein</keyword>
<dbReference type="AlphaFoldDB" id="A0A1S3D603"/>
<feature type="repeat" description="LDL-receptor class B" evidence="6">
    <location>
        <begin position="117"/>
        <end position="159"/>
    </location>
</feature>
<dbReference type="Pfam" id="PF00058">
    <property type="entry name" value="Ldl_recept_b"/>
    <property type="match status" value="2"/>
</dbReference>
<dbReference type="InterPro" id="IPR029000">
    <property type="entry name" value="Cyclophilin-like_dom_sf"/>
</dbReference>
<dbReference type="InterPro" id="IPR050778">
    <property type="entry name" value="Cueball_EGF_LRP_Nidogen"/>
</dbReference>
<keyword evidence="7" id="KW-0472">Membrane</keyword>
<dbReference type="GO" id="GO:0060070">
    <property type="term" value="P:canonical Wnt signaling pathway"/>
    <property type="evidence" value="ECO:0007669"/>
    <property type="project" value="TreeGrafter"/>
</dbReference>
<dbReference type="InterPro" id="IPR002130">
    <property type="entry name" value="Cyclophilin-type_PPIase_dom"/>
</dbReference>
<evidence type="ECO:0000256" key="2">
    <source>
        <dbReference type="ARBA" id="ARBA00022729"/>
    </source>
</evidence>
<evidence type="ECO:0000256" key="4">
    <source>
        <dbReference type="ARBA" id="ARBA00023157"/>
    </source>
</evidence>
<evidence type="ECO:0000313" key="10">
    <source>
        <dbReference type="RefSeq" id="XP_008475139.2"/>
    </source>
</evidence>
<feature type="repeat" description="LDL-receptor class B" evidence="6">
    <location>
        <begin position="71"/>
        <end position="116"/>
    </location>
</feature>
<dbReference type="SMART" id="SM00135">
    <property type="entry name" value="LY"/>
    <property type="match status" value="4"/>
</dbReference>
<dbReference type="PROSITE" id="PS00170">
    <property type="entry name" value="CSA_PPIASE_1"/>
    <property type="match status" value="1"/>
</dbReference>
<feature type="transmembrane region" description="Helical" evidence="7">
    <location>
        <begin position="12"/>
        <end position="35"/>
    </location>
</feature>
<dbReference type="SUPFAM" id="SSF63825">
    <property type="entry name" value="YWTD domain"/>
    <property type="match status" value="1"/>
</dbReference>
<dbReference type="STRING" id="121845.A0A1S3D603"/>
<dbReference type="InterPro" id="IPR000033">
    <property type="entry name" value="LDLR_classB_rpt"/>
</dbReference>
<dbReference type="PANTHER" id="PTHR46513:SF33">
    <property type="entry name" value="EGF-LIKE DOMAIN-CONTAINING PROTEIN"/>
    <property type="match status" value="1"/>
</dbReference>
<dbReference type="PROSITE" id="PS51120">
    <property type="entry name" value="LDLRB"/>
    <property type="match status" value="3"/>
</dbReference>
<evidence type="ECO:0000256" key="7">
    <source>
        <dbReference type="SAM" id="Phobius"/>
    </source>
</evidence>
<keyword evidence="9" id="KW-1185">Reference proteome</keyword>
<keyword evidence="1" id="KW-0245">EGF-like domain</keyword>
<protein>
    <submittedName>
        <fullName evidence="10">Low-density lipoprotein receptor-related protein 6-like</fullName>
    </submittedName>
</protein>
<evidence type="ECO:0000259" key="8">
    <source>
        <dbReference type="PROSITE" id="PS50072"/>
    </source>
</evidence>
<dbReference type="GeneID" id="103512162"/>
<dbReference type="Gene3D" id="2.120.10.30">
    <property type="entry name" value="TolB, C-terminal domain"/>
    <property type="match status" value="1"/>
</dbReference>
<gene>
    <name evidence="10" type="primary">LOC103512162</name>
</gene>
<dbReference type="InterPro" id="IPR011042">
    <property type="entry name" value="6-blade_b-propeller_TolB-like"/>
</dbReference>
<dbReference type="GO" id="GO:0017147">
    <property type="term" value="F:Wnt-protein binding"/>
    <property type="evidence" value="ECO:0007669"/>
    <property type="project" value="TreeGrafter"/>
</dbReference>
<keyword evidence="7" id="KW-1133">Transmembrane helix</keyword>
<evidence type="ECO:0000256" key="6">
    <source>
        <dbReference type="PROSITE-ProRule" id="PRU00461"/>
    </source>
</evidence>
<evidence type="ECO:0000313" key="9">
    <source>
        <dbReference type="Proteomes" id="UP000079169"/>
    </source>
</evidence>
<keyword evidence="4" id="KW-1015">Disulfide bond</keyword>
<dbReference type="KEGG" id="dci:103512162"/>
<dbReference type="Proteomes" id="UP000079169">
    <property type="component" value="Unplaced"/>
</dbReference>
<dbReference type="SUPFAM" id="SSF50891">
    <property type="entry name" value="Cyclophilin-like"/>
    <property type="match status" value="1"/>
</dbReference>
<evidence type="ECO:0000256" key="3">
    <source>
        <dbReference type="ARBA" id="ARBA00022737"/>
    </source>
</evidence>
<dbReference type="Pfam" id="PF00160">
    <property type="entry name" value="Pro_isomerase"/>
    <property type="match status" value="1"/>
</dbReference>
<name>A0A1S3D603_DIACI</name>
<dbReference type="InterPro" id="IPR020892">
    <property type="entry name" value="Cyclophilin-type_PPIase_CS"/>
</dbReference>
<keyword evidence="2" id="KW-0732">Signal</keyword>
<organism evidence="9 10">
    <name type="scientific">Diaphorina citri</name>
    <name type="common">Asian citrus psyllid</name>
    <dbReference type="NCBI Taxonomy" id="121845"/>
    <lineage>
        <taxon>Eukaryota</taxon>
        <taxon>Metazoa</taxon>
        <taxon>Ecdysozoa</taxon>
        <taxon>Arthropoda</taxon>
        <taxon>Hexapoda</taxon>
        <taxon>Insecta</taxon>
        <taxon>Pterygota</taxon>
        <taxon>Neoptera</taxon>
        <taxon>Paraneoptera</taxon>
        <taxon>Hemiptera</taxon>
        <taxon>Sternorrhyncha</taxon>
        <taxon>Psylloidea</taxon>
        <taxon>Psyllidae</taxon>
        <taxon>Diaphorininae</taxon>
        <taxon>Diaphorina</taxon>
    </lineage>
</organism>
<keyword evidence="3" id="KW-0677">Repeat</keyword>
<dbReference type="GO" id="GO:0006457">
    <property type="term" value="P:protein folding"/>
    <property type="evidence" value="ECO:0007669"/>
    <property type="project" value="InterPro"/>
</dbReference>